<accession>A0ABW8ZFM5</accession>
<keyword evidence="4" id="KW-0804">Transcription</keyword>
<keyword evidence="8" id="KW-1185">Reference proteome</keyword>
<feature type="region of interest" description="Disordered" evidence="5">
    <location>
        <begin position="295"/>
        <end position="325"/>
    </location>
</feature>
<dbReference type="SUPFAM" id="SSF46785">
    <property type="entry name" value="Winged helix' DNA-binding domain"/>
    <property type="match status" value="1"/>
</dbReference>
<dbReference type="Proteomes" id="UP001629214">
    <property type="component" value="Unassembled WGS sequence"/>
</dbReference>
<name>A0ABW8ZFM5_9BURK</name>
<dbReference type="Gene3D" id="1.10.10.10">
    <property type="entry name" value="Winged helix-like DNA-binding domain superfamily/Winged helix DNA-binding domain"/>
    <property type="match status" value="1"/>
</dbReference>
<dbReference type="PANTHER" id="PTHR30346">
    <property type="entry name" value="TRANSCRIPTIONAL DUAL REGULATOR HCAR-RELATED"/>
    <property type="match status" value="1"/>
</dbReference>
<dbReference type="Pfam" id="PF03466">
    <property type="entry name" value="LysR_substrate"/>
    <property type="match status" value="1"/>
</dbReference>
<protein>
    <submittedName>
        <fullName evidence="7">LysR family transcriptional regulator</fullName>
    </submittedName>
</protein>
<evidence type="ECO:0000256" key="1">
    <source>
        <dbReference type="ARBA" id="ARBA00009437"/>
    </source>
</evidence>
<evidence type="ECO:0000256" key="5">
    <source>
        <dbReference type="SAM" id="MobiDB-lite"/>
    </source>
</evidence>
<feature type="compositionally biased region" description="Pro residues" evidence="5">
    <location>
        <begin position="301"/>
        <end position="310"/>
    </location>
</feature>
<evidence type="ECO:0000256" key="2">
    <source>
        <dbReference type="ARBA" id="ARBA00023015"/>
    </source>
</evidence>
<dbReference type="RefSeq" id="WP_408170227.1">
    <property type="nucleotide sequence ID" value="NZ_JAQQFR010000018.1"/>
</dbReference>
<proteinExistence type="inferred from homology"/>
<dbReference type="Pfam" id="PF00126">
    <property type="entry name" value="HTH_1"/>
    <property type="match status" value="1"/>
</dbReference>
<evidence type="ECO:0000313" key="8">
    <source>
        <dbReference type="Proteomes" id="UP001629214"/>
    </source>
</evidence>
<dbReference type="EMBL" id="JAQQFR010000018">
    <property type="protein sequence ID" value="MFL9881113.1"/>
    <property type="molecule type" value="Genomic_DNA"/>
</dbReference>
<dbReference type="InterPro" id="IPR000847">
    <property type="entry name" value="LysR_HTH_N"/>
</dbReference>
<evidence type="ECO:0000256" key="3">
    <source>
        <dbReference type="ARBA" id="ARBA00023125"/>
    </source>
</evidence>
<evidence type="ECO:0000259" key="6">
    <source>
        <dbReference type="PROSITE" id="PS50931"/>
    </source>
</evidence>
<dbReference type="PRINTS" id="PR00039">
    <property type="entry name" value="HTHLYSR"/>
</dbReference>
<evidence type="ECO:0000313" key="7">
    <source>
        <dbReference type="EMBL" id="MFL9881113.1"/>
    </source>
</evidence>
<keyword evidence="2" id="KW-0805">Transcription regulation</keyword>
<reference evidence="7 8" key="1">
    <citation type="journal article" date="2024" name="Chem. Sci.">
        <title>Discovery of megapolipeptins by genome mining of a Burkholderiales bacteria collection.</title>
        <authorList>
            <person name="Paulo B.S."/>
            <person name="Recchia M.J.J."/>
            <person name="Lee S."/>
            <person name="Fergusson C.H."/>
            <person name="Romanowski S.B."/>
            <person name="Hernandez A."/>
            <person name="Krull N."/>
            <person name="Liu D.Y."/>
            <person name="Cavanagh H."/>
            <person name="Bos A."/>
            <person name="Gray C.A."/>
            <person name="Murphy B.T."/>
            <person name="Linington R.G."/>
            <person name="Eustaquio A.S."/>
        </authorList>
    </citation>
    <scope>NUCLEOTIDE SEQUENCE [LARGE SCALE GENOMIC DNA]</scope>
    <source>
        <strain evidence="7 8">RL21-008-BIB-B</strain>
    </source>
</reference>
<feature type="compositionally biased region" description="Basic residues" evidence="5">
    <location>
        <begin position="313"/>
        <end position="325"/>
    </location>
</feature>
<dbReference type="PANTHER" id="PTHR30346:SF0">
    <property type="entry name" value="HCA OPERON TRANSCRIPTIONAL ACTIVATOR HCAR"/>
    <property type="match status" value="1"/>
</dbReference>
<gene>
    <name evidence="7" type="ORF">PQR63_22125</name>
</gene>
<keyword evidence="3" id="KW-0238">DNA-binding</keyword>
<dbReference type="Gene3D" id="3.40.190.10">
    <property type="entry name" value="Periplasmic binding protein-like II"/>
    <property type="match status" value="2"/>
</dbReference>
<dbReference type="CDD" id="cd08414">
    <property type="entry name" value="PBP2_LTTR_aromatics_like"/>
    <property type="match status" value="1"/>
</dbReference>
<dbReference type="SUPFAM" id="SSF53850">
    <property type="entry name" value="Periplasmic binding protein-like II"/>
    <property type="match status" value="1"/>
</dbReference>
<dbReference type="InterPro" id="IPR036388">
    <property type="entry name" value="WH-like_DNA-bd_sf"/>
</dbReference>
<dbReference type="InterPro" id="IPR005119">
    <property type="entry name" value="LysR_subst-bd"/>
</dbReference>
<comment type="similarity">
    <text evidence="1">Belongs to the LysR transcriptional regulatory family.</text>
</comment>
<feature type="domain" description="HTH lysR-type" evidence="6">
    <location>
        <begin position="2"/>
        <end position="59"/>
    </location>
</feature>
<organism evidence="7 8">
    <name type="scientific">Herbaspirillum rhizosphaerae</name>
    <dbReference type="NCBI Taxonomy" id="346179"/>
    <lineage>
        <taxon>Bacteria</taxon>
        <taxon>Pseudomonadati</taxon>
        <taxon>Pseudomonadota</taxon>
        <taxon>Betaproteobacteria</taxon>
        <taxon>Burkholderiales</taxon>
        <taxon>Oxalobacteraceae</taxon>
        <taxon>Herbaspirillum</taxon>
    </lineage>
</organism>
<dbReference type="PROSITE" id="PS50931">
    <property type="entry name" value="HTH_LYSR"/>
    <property type="match status" value="1"/>
</dbReference>
<evidence type="ECO:0000256" key="4">
    <source>
        <dbReference type="ARBA" id="ARBA00023163"/>
    </source>
</evidence>
<comment type="caution">
    <text evidence="7">The sequence shown here is derived from an EMBL/GenBank/DDBJ whole genome shotgun (WGS) entry which is preliminary data.</text>
</comment>
<dbReference type="InterPro" id="IPR036390">
    <property type="entry name" value="WH_DNA-bd_sf"/>
</dbReference>
<sequence>MIELRHLSYFRTVAETLHFGRAAELLHISQPPLTRQIAALEKELGVQLFDRSKRSVQLTEAGKHFYRDTAEIFHALERAKRNAVSTGAGKSGALLVGFMMSTAYNILPSVTRHYSANYPDVDMRLTEHVPNLLAVDIKEGKRDVGIMYRPEDCGGLDSRTIFSEPLVAVLPKNHRLATREKISARDLADDPFVSIPRAIAPVVYDLIVNCCQASGFRPRIKLEANLQQTIVNLVGEGLGVAMVPNSMQAMHLETTAFKPLVDAPVVEVAVIWNKDNRNPCIQTFVQTAEEVWSGLKSTQPAPLPSPPSPPSGRTRRPALSRFSKN</sequence>